<dbReference type="PROSITE" id="PS51375">
    <property type="entry name" value="PPR"/>
    <property type="match status" value="4"/>
</dbReference>
<feature type="repeat" description="PPR" evidence="3">
    <location>
        <begin position="129"/>
        <end position="163"/>
    </location>
</feature>
<dbReference type="NCBIfam" id="TIGR00756">
    <property type="entry name" value="PPR"/>
    <property type="match status" value="3"/>
</dbReference>
<dbReference type="GO" id="GO:0003723">
    <property type="term" value="F:RNA binding"/>
    <property type="evidence" value="ECO:0007669"/>
    <property type="project" value="InterPro"/>
</dbReference>
<dbReference type="InterPro" id="IPR011990">
    <property type="entry name" value="TPR-like_helical_dom_sf"/>
</dbReference>
<accession>S8CLQ6</accession>
<evidence type="ECO:0000256" key="2">
    <source>
        <dbReference type="ARBA" id="ARBA00022737"/>
    </source>
</evidence>
<dbReference type="Gene3D" id="1.25.40.10">
    <property type="entry name" value="Tetratricopeptide repeat domain"/>
    <property type="match status" value="5"/>
</dbReference>
<name>S8CLQ6_9LAMI</name>
<evidence type="ECO:0000313" key="5">
    <source>
        <dbReference type="EMBL" id="EPS67675.1"/>
    </source>
</evidence>
<evidence type="ECO:0000256" key="3">
    <source>
        <dbReference type="PROSITE-ProRule" id="PRU00708"/>
    </source>
</evidence>
<reference evidence="5 6" key="1">
    <citation type="journal article" date="2013" name="BMC Genomics">
        <title>The miniature genome of a carnivorous plant Genlisea aurea contains a low number of genes and short non-coding sequences.</title>
        <authorList>
            <person name="Leushkin E.V."/>
            <person name="Sutormin R.A."/>
            <person name="Nabieva E.R."/>
            <person name="Penin A.A."/>
            <person name="Kondrashov A.S."/>
            <person name="Logacheva M.D."/>
        </authorList>
    </citation>
    <scope>NUCLEOTIDE SEQUENCE [LARGE SCALE GENOMIC DNA]</scope>
</reference>
<evidence type="ECO:0000256" key="1">
    <source>
        <dbReference type="ARBA" id="ARBA00006643"/>
    </source>
</evidence>
<dbReference type="PANTHER" id="PTHR47926">
    <property type="entry name" value="PENTATRICOPEPTIDE REPEAT-CONTAINING PROTEIN"/>
    <property type="match status" value="1"/>
</dbReference>
<dbReference type="GO" id="GO:0009451">
    <property type="term" value="P:RNA modification"/>
    <property type="evidence" value="ECO:0007669"/>
    <property type="project" value="InterPro"/>
</dbReference>
<dbReference type="GO" id="GO:0099402">
    <property type="term" value="P:plant organ development"/>
    <property type="evidence" value="ECO:0007669"/>
    <property type="project" value="UniProtKB-ARBA"/>
</dbReference>
<organism evidence="5 6">
    <name type="scientific">Genlisea aurea</name>
    <dbReference type="NCBI Taxonomy" id="192259"/>
    <lineage>
        <taxon>Eukaryota</taxon>
        <taxon>Viridiplantae</taxon>
        <taxon>Streptophyta</taxon>
        <taxon>Embryophyta</taxon>
        <taxon>Tracheophyta</taxon>
        <taxon>Spermatophyta</taxon>
        <taxon>Magnoliopsida</taxon>
        <taxon>eudicotyledons</taxon>
        <taxon>Gunneridae</taxon>
        <taxon>Pentapetalae</taxon>
        <taxon>asterids</taxon>
        <taxon>lamiids</taxon>
        <taxon>Lamiales</taxon>
        <taxon>Lentibulariaceae</taxon>
        <taxon>Genlisea</taxon>
    </lineage>
</organism>
<dbReference type="Proteomes" id="UP000015453">
    <property type="component" value="Unassembled WGS sequence"/>
</dbReference>
<comment type="similarity">
    <text evidence="1">Belongs to the PPR family. PCMP-H subfamily.</text>
</comment>
<dbReference type="Pfam" id="PF01535">
    <property type="entry name" value="PPR"/>
    <property type="match status" value="2"/>
</dbReference>
<dbReference type="Pfam" id="PF14432">
    <property type="entry name" value="DYW_deaminase"/>
    <property type="match status" value="1"/>
</dbReference>
<feature type="repeat" description="PPR" evidence="3">
    <location>
        <begin position="98"/>
        <end position="128"/>
    </location>
</feature>
<feature type="repeat" description="PPR" evidence="3">
    <location>
        <begin position="230"/>
        <end position="264"/>
    </location>
</feature>
<feature type="domain" description="DYW" evidence="4">
    <location>
        <begin position="602"/>
        <end position="679"/>
    </location>
</feature>
<dbReference type="FunFam" id="1.25.40.10:FF:000361">
    <property type="entry name" value="Pentatricopeptide repeat-containing protein chloroplastic"/>
    <property type="match status" value="1"/>
</dbReference>
<dbReference type="PANTHER" id="PTHR47926:SF480">
    <property type="entry name" value="TETRATRICOPEPTIDE REPEAT-LIKE SUPERFAMILY PROTEIN ISOFORM 1"/>
    <property type="match status" value="1"/>
</dbReference>
<proteinExistence type="inferred from homology"/>
<dbReference type="EMBL" id="AUSU01002982">
    <property type="protein sequence ID" value="EPS67675.1"/>
    <property type="molecule type" value="Genomic_DNA"/>
</dbReference>
<dbReference type="Pfam" id="PF13041">
    <property type="entry name" value="PPR_2"/>
    <property type="match status" value="3"/>
</dbReference>
<dbReference type="OrthoDB" id="744580at2759"/>
<dbReference type="InterPro" id="IPR032867">
    <property type="entry name" value="DYW_dom"/>
</dbReference>
<feature type="repeat" description="PPR" evidence="3">
    <location>
        <begin position="443"/>
        <end position="477"/>
    </location>
</feature>
<gene>
    <name evidence="5" type="ORF">M569_07099</name>
</gene>
<dbReference type="InterPro" id="IPR002885">
    <property type="entry name" value="PPR_rpt"/>
</dbReference>
<sequence>MASSFSSSVMVWNSLKLWASPLPSGEKKRRHALEDVDKAFDFSNLGVRGGFSPEECNKKQLGGAFSYFPLLRESMDDNSVSGVESLHAHIVKNGVSHDVFVATFLLHAYCKCGNMDHAQNLFDEMTNRTVFTWGALISGYVQNSNPESSVVVFRKMLEAGIYPTNYTLSVVLKACSSLPGFEMGKQIHGYIAKYRIDHDTSTGNSLCSFYSKFHELDMAIRVFNGIAERDVISWTSAISACKDNGNPVMGLRLFVQMLDEGIQPSSFTLTCVIALCRTLLAPDLASQVQSLSIKLGYGSDSALENSFMYLCLTNGCITQAKKLFYRMDSVNLVAWNAMIAGHEKITSKFRDAFSAYSCGVEALGMLREMYRSGIGPDSYTFSSVLTICSSLLALQQGEQVHAQAVKSGFSSDPIFGTSLVNMYSKCGSIERASKAFSETPERTVITWTSMIAAFGQHGFSAMALDLFEEMRFVGVKPNRVTFLSVFSACTEADQGLGYYKMMRDEYGISPGTDHVASLVHAFVRCGRIEEAFEFVQESKTEPSESIWSVLIAGCRIHGKKELMLYAADQLLRLKSAEDVNADEGIIQDWSWIAIRDRVYSFEEKKKTTIHSEKMAVRYGLRNANRKGGIICVVKSRGRVCRDCHDFMKSVSLSLKSRTVVVRDVQRSHIFFSGRCSCGDLDG</sequence>
<comment type="caution">
    <text evidence="5">The sequence shown here is derived from an EMBL/GenBank/DDBJ whole genome shotgun (WGS) entry which is preliminary data.</text>
</comment>
<keyword evidence="2" id="KW-0677">Repeat</keyword>
<dbReference type="FunFam" id="1.25.40.10:FF:000158">
    <property type="entry name" value="pentatricopeptide repeat-containing protein At2g33680"/>
    <property type="match status" value="1"/>
</dbReference>
<keyword evidence="6" id="KW-1185">Reference proteome</keyword>
<dbReference type="InterPro" id="IPR046960">
    <property type="entry name" value="PPR_At4g14850-like_plant"/>
</dbReference>
<dbReference type="Pfam" id="PF12854">
    <property type="entry name" value="PPR_1"/>
    <property type="match status" value="1"/>
</dbReference>
<protein>
    <recommendedName>
        <fullName evidence="4">DYW domain-containing protein</fullName>
    </recommendedName>
</protein>
<evidence type="ECO:0000259" key="4">
    <source>
        <dbReference type="Pfam" id="PF14432"/>
    </source>
</evidence>
<dbReference type="GO" id="GO:0008270">
    <property type="term" value="F:zinc ion binding"/>
    <property type="evidence" value="ECO:0007669"/>
    <property type="project" value="InterPro"/>
</dbReference>
<dbReference type="AlphaFoldDB" id="S8CLQ6"/>
<evidence type="ECO:0000313" key="6">
    <source>
        <dbReference type="Proteomes" id="UP000015453"/>
    </source>
</evidence>